<keyword evidence="8" id="KW-1185">Reference proteome</keyword>
<accession>A0A2A2EZI8</accession>
<keyword evidence="4" id="KW-0378">Hydrolase</keyword>
<dbReference type="GO" id="GO:0003729">
    <property type="term" value="F:mRNA binding"/>
    <property type="evidence" value="ECO:0007669"/>
    <property type="project" value="InterPro"/>
</dbReference>
<evidence type="ECO:0000256" key="5">
    <source>
        <dbReference type="ARBA" id="ARBA00022884"/>
    </source>
</evidence>
<keyword evidence="2" id="KW-0540">Nuclease</keyword>
<evidence type="ECO:0000313" key="7">
    <source>
        <dbReference type="EMBL" id="PAU77762.1"/>
    </source>
</evidence>
<keyword evidence="6" id="KW-0346">Stress response</keyword>
<dbReference type="InterPro" id="IPR038570">
    <property type="entry name" value="HicA_sf"/>
</dbReference>
<dbReference type="EMBL" id="NSKC01000020">
    <property type="protein sequence ID" value="PAU77762.1"/>
    <property type="molecule type" value="Genomic_DNA"/>
</dbReference>
<dbReference type="Pfam" id="PF07927">
    <property type="entry name" value="HicA_toxin"/>
    <property type="match status" value="1"/>
</dbReference>
<dbReference type="Proteomes" id="UP000218083">
    <property type="component" value="Unassembled WGS sequence"/>
</dbReference>
<reference evidence="7 8" key="1">
    <citation type="submission" date="2017-08" db="EMBL/GenBank/DDBJ databases">
        <title>The strain WRN001 was isolated from Binhai saline alkaline soil, Tianjin, China.</title>
        <authorList>
            <person name="Liu D."/>
            <person name="Zhang G."/>
        </authorList>
    </citation>
    <scope>NUCLEOTIDE SEQUENCE [LARGE SCALE GENOMIC DNA]</scope>
    <source>
        <strain evidence="7 8">WN019</strain>
    </source>
</reference>
<dbReference type="OrthoDB" id="7619at2157"/>
<gene>
    <name evidence="7" type="ORF">CK500_16550</name>
</gene>
<keyword evidence="1" id="KW-1277">Toxin-antitoxin system</keyword>
<comment type="caution">
    <text evidence="7">The sequence shown here is derived from an EMBL/GenBank/DDBJ whole genome shotgun (WGS) entry which is preliminary data.</text>
</comment>
<protein>
    <recommendedName>
        <fullName evidence="9">Type II toxin-antitoxin system HicA family toxin</fullName>
    </recommendedName>
</protein>
<evidence type="ECO:0000256" key="1">
    <source>
        <dbReference type="ARBA" id="ARBA00022649"/>
    </source>
</evidence>
<evidence type="ECO:0000256" key="4">
    <source>
        <dbReference type="ARBA" id="ARBA00022801"/>
    </source>
</evidence>
<dbReference type="GO" id="GO:0004519">
    <property type="term" value="F:endonuclease activity"/>
    <property type="evidence" value="ECO:0007669"/>
    <property type="project" value="UniProtKB-KW"/>
</dbReference>
<organism evidence="7 8">
    <name type="scientific">Halorubrum salipaludis</name>
    <dbReference type="NCBI Taxonomy" id="2032630"/>
    <lineage>
        <taxon>Archaea</taxon>
        <taxon>Methanobacteriati</taxon>
        <taxon>Methanobacteriota</taxon>
        <taxon>Stenosarchaea group</taxon>
        <taxon>Halobacteria</taxon>
        <taxon>Halobacteriales</taxon>
        <taxon>Haloferacaceae</taxon>
        <taxon>Halorubrum</taxon>
    </lineage>
</organism>
<proteinExistence type="predicted"/>
<keyword evidence="3" id="KW-0255">Endonuclease</keyword>
<evidence type="ECO:0000256" key="2">
    <source>
        <dbReference type="ARBA" id="ARBA00022722"/>
    </source>
</evidence>
<dbReference type="RefSeq" id="WP_095638285.1">
    <property type="nucleotide sequence ID" value="NZ_NSKC01000020.1"/>
</dbReference>
<evidence type="ECO:0000256" key="6">
    <source>
        <dbReference type="ARBA" id="ARBA00023016"/>
    </source>
</evidence>
<dbReference type="InterPro" id="IPR012933">
    <property type="entry name" value="HicA_mRNA_interferase"/>
</dbReference>
<dbReference type="SUPFAM" id="SSF54786">
    <property type="entry name" value="YcfA/nrd intein domain"/>
    <property type="match status" value="1"/>
</dbReference>
<evidence type="ECO:0000313" key="8">
    <source>
        <dbReference type="Proteomes" id="UP000218083"/>
    </source>
</evidence>
<keyword evidence="5" id="KW-0694">RNA-binding</keyword>
<dbReference type="AlphaFoldDB" id="A0A2A2EZI8"/>
<evidence type="ECO:0008006" key="9">
    <source>
        <dbReference type="Google" id="ProtNLM"/>
    </source>
</evidence>
<sequence length="82" mass="9570">MASRDFSGRDIVKALTKNRFVIVDRTGSHVKLRYEHPTNDDDVRVVSVPQHDRIRIGTLRNIAEQSGAEDFEKWCQWIEQQC</sequence>
<evidence type="ECO:0000256" key="3">
    <source>
        <dbReference type="ARBA" id="ARBA00022759"/>
    </source>
</evidence>
<dbReference type="GO" id="GO:0016787">
    <property type="term" value="F:hydrolase activity"/>
    <property type="evidence" value="ECO:0007669"/>
    <property type="project" value="UniProtKB-KW"/>
</dbReference>
<dbReference type="Gene3D" id="3.30.920.30">
    <property type="entry name" value="Hypothetical protein"/>
    <property type="match status" value="1"/>
</dbReference>
<name>A0A2A2EZI8_9EURY</name>